<evidence type="ECO:0000313" key="2">
    <source>
        <dbReference type="EMBL" id="SMC44953.1"/>
    </source>
</evidence>
<dbReference type="Proteomes" id="UP000192656">
    <property type="component" value="Unassembled WGS sequence"/>
</dbReference>
<accession>A0A1W1Z970</accession>
<name>A0A1W1Z970_9HYPH</name>
<keyword evidence="3" id="KW-1185">Reference proteome</keyword>
<dbReference type="STRING" id="937218.SAMN06297251_102293"/>
<dbReference type="Pfam" id="PF04102">
    <property type="entry name" value="SlyX"/>
    <property type="match status" value="1"/>
</dbReference>
<dbReference type="EMBL" id="FWXR01000002">
    <property type="protein sequence ID" value="SMC44953.1"/>
    <property type="molecule type" value="Genomic_DNA"/>
</dbReference>
<feature type="region of interest" description="Disordered" evidence="1">
    <location>
        <begin position="54"/>
        <end position="73"/>
    </location>
</feature>
<sequence length="73" mass="8084">MAEADSSVESRLDDLEILTAHQAQTIDELSEELRKAYEAIRSMQLKMEHFADRLGAVEDGSGGPPEATKPPHY</sequence>
<protein>
    <submittedName>
        <fullName evidence="2">SlyX protein</fullName>
    </submittedName>
</protein>
<evidence type="ECO:0000313" key="3">
    <source>
        <dbReference type="Proteomes" id="UP000192656"/>
    </source>
</evidence>
<dbReference type="RefSeq" id="WP_084408731.1">
    <property type="nucleotide sequence ID" value="NZ_FWXR01000002.1"/>
</dbReference>
<proteinExistence type="predicted"/>
<organism evidence="2 3">
    <name type="scientific">Fulvimarina manganoxydans</name>
    <dbReference type="NCBI Taxonomy" id="937218"/>
    <lineage>
        <taxon>Bacteria</taxon>
        <taxon>Pseudomonadati</taxon>
        <taxon>Pseudomonadota</taxon>
        <taxon>Alphaproteobacteria</taxon>
        <taxon>Hyphomicrobiales</taxon>
        <taxon>Aurantimonadaceae</taxon>
        <taxon>Fulvimarina</taxon>
    </lineage>
</organism>
<dbReference type="PANTHER" id="PTHR36508">
    <property type="entry name" value="PROTEIN SLYX"/>
    <property type="match status" value="1"/>
</dbReference>
<gene>
    <name evidence="2" type="ORF">SAMN06297251_102293</name>
</gene>
<dbReference type="OrthoDB" id="9803836at2"/>
<dbReference type="AlphaFoldDB" id="A0A1W1Z970"/>
<reference evidence="2 3" key="1">
    <citation type="submission" date="2017-04" db="EMBL/GenBank/DDBJ databases">
        <authorList>
            <person name="Afonso C.L."/>
            <person name="Miller P.J."/>
            <person name="Scott M.A."/>
            <person name="Spackman E."/>
            <person name="Goraichik I."/>
            <person name="Dimitrov K.M."/>
            <person name="Suarez D.L."/>
            <person name="Swayne D.E."/>
        </authorList>
    </citation>
    <scope>NUCLEOTIDE SEQUENCE [LARGE SCALE GENOMIC DNA]</scope>
    <source>
        <strain evidence="2 3">CGMCC 1.10972</strain>
    </source>
</reference>
<dbReference type="InterPro" id="IPR007236">
    <property type="entry name" value="SlyX"/>
</dbReference>
<dbReference type="PANTHER" id="PTHR36508:SF1">
    <property type="entry name" value="PROTEIN SLYX"/>
    <property type="match status" value="1"/>
</dbReference>
<evidence type="ECO:0000256" key="1">
    <source>
        <dbReference type="SAM" id="MobiDB-lite"/>
    </source>
</evidence>